<keyword evidence="3" id="KW-1185">Reference proteome</keyword>
<proteinExistence type="predicted"/>
<dbReference type="Proteomes" id="UP000198346">
    <property type="component" value="Unassembled WGS sequence"/>
</dbReference>
<keyword evidence="1" id="KW-1133">Transmembrane helix</keyword>
<evidence type="ECO:0000313" key="3">
    <source>
        <dbReference type="Proteomes" id="UP000198346"/>
    </source>
</evidence>
<organism evidence="2 3">
    <name type="scientific">Amphiplicatus metriothermophilus</name>
    <dbReference type="NCBI Taxonomy" id="1519374"/>
    <lineage>
        <taxon>Bacteria</taxon>
        <taxon>Pseudomonadati</taxon>
        <taxon>Pseudomonadota</taxon>
        <taxon>Alphaproteobacteria</taxon>
        <taxon>Parvularculales</taxon>
        <taxon>Parvularculaceae</taxon>
        <taxon>Amphiplicatus</taxon>
    </lineage>
</organism>
<dbReference type="RefSeq" id="WP_089410695.1">
    <property type="nucleotide sequence ID" value="NZ_FZQA01000001.1"/>
</dbReference>
<evidence type="ECO:0000256" key="1">
    <source>
        <dbReference type="SAM" id="Phobius"/>
    </source>
</evidence>
<dbReference type="EMBL" id="FZQA01000001">
    <property type="protein sequence ID" value="SNT67671.1"/>
    <property type="molecule type" value="Genomic_DNA"/>
</dbReference>
<sequence>MDIGITFWAMVGFCFAAYAVVGNDALQTLGTFINSNRKLPWWALFLFAATVLCVTFVIGYIQFDGDPSWGRLSNAKKYPVFEVQWYHVVPAFVLLLLTRLGVPVSTSFMVLSIFASVEGMTSMVQKSLYAYVVSFGVGLVLYAVLAPTIERYFLNTPEKAQKPFWILLQWVTTAYLWGVWLVQDFANIFVFLPRDLTPVQAFAGVGVIILFLLVTFANQGGPVQRIIRSKSNVADIRSATIIDFIYASLLAYFAYISTTPLSTTWAFLGFIAGREFSIATIDKIRSPGATARLVGMDAFKAFVGLVISVGLAVGLPRLARAIGENAEFAALFAGLGG</sequence>
<gene>
    <name evidence="2" type="ORF">SAMN06297382_0163</name>
</gene>
<evidence type="ECO:0000313" key="2">
    <source>
        <dbReference type="EMBL" id="SNT67671.1"/>
    </source>
</evidence>
<name>A0A239PIN8_9PROT</name>
<reference evidence="2 3" key="1">
    <citation type="submission" date="2017-07" db="EMBL/GenBank/DDBJ databases">
        <authorList>
            <person name="Sun Z.S."/>
            <person name="Albrecht U."/>
            <person name="Echele G."/>
            <person name="Lee C.C."/>
        </authorList>
    </citation>
    <scope>NUCLEOTIDE SEQUENCE [LARGE SCALE GENOMIC DNA]</scope>
    <source>
        <strain evidence="2 3">CGMCC 1.12710</strain>
    </source>
</reference>
<dbReference type="OrthoDB" id="246859at2"/>
<feature type="transmembrane region" description="Helical" evidence="1">
    <location>
        <begin position="293"/>
        <end position="315"/>
    </location>
</feature>
<keyword evidence="1" id="KW-0812">Transmembrane</keyword>
<feature type="transmembrane region" description="Helical" evidence="1">
    <location>
        <begin position="5"/>
        <end position="21"/>
    </location>
</feature>
<feature type="transmembrane region" description="Helical" evidence="1">
    <location>
        <begin position="167"/>
        <end position="192"/>
    </location>
</feature>
<feature type="transmembrane region" description="Helical" evidence="1">
    <location>
        <begin position="41"/>
        <end position="63"/>
    </location>
</feature>
<dbReference type="AlphaFoldDB" id="A0A239PIN8"/>
<keyword evidence="1" id="KW-0472">Membrane</keyword>
<protein>
    <submittedName>
        <fullName evidence="2">Uncharacterized protein</fullName>
    </submittedName>
</protein>
<feature type="transmembrane region" description="Helical" evidence="1">
    <location>
        <begin position="84"/>
        <end position="116"/>
    </location>
</feature>
<accession>A0A239PIN8</accession>
<feature type="transmembrane region" description="Helical" evidence="1">
    <location>
        <begin position="128"/>
        <end position="146"/>
    </location>
</feature>
<feature type="transmembrane region" description="Helical" evidence="1">
    <location>
        <begin position="198"/>
        <end position="217"/>
    </location>
</feature>